<evidence type="ECO:0000256" key="7">
    <source>
        <dbReference type="ARBA" id="ARBA00023004"/>
    </source>
</evidence>
<dbReference type="PANTHER" id="PTHR30600">
    <property type="entry name" value="CYTOCHROME C PEROXIDASE-RELATED"/>
    <property type="match status" value="1"/>
</dbReference>
<dbReference type="GO" id="GO:0009055">
    <property type="term" value="F:electron transfer activity"/>
    <property type="evidence" value="ECO:0007669"/>
    <property type="project" value="InterPro"/>
</dbReference>
<keyword evidence="7 9" id="KW-0408">Iron</keyword>
<keyword evidence="12" id="KW-1185">Reference proteome</keyword>
<evidence type="ECO:0000256" key="9">
    <source>
        <dbReference type="PIRSR" id="PIRSR000294-2"/>
    </source>
</evidence>
<dbReference type="EMBL" id="FPAS01000001">
    <property type="protein sequence ID" value="SFT39111.1"/>
    <property type="molecule type" value="Genomic_DNA"/>
</dbReference>
<dbReference type="InterPro" id="IPR051395">
    <property type="entry name" value="Cytochrome_c_Peroxidase/MauG"/>
</dbReference>
<keyword evidence="4" id="KW-0732">Signal</keyword>
<sequence>MTCVVLVLLSCSKNRGEIQSFAFVKPEHFPNTTYDFSKNEITEEGFLLGRKLFYDPLLSLDGSVACANCHQQGTAFADGQQHPFSIGVDNEVGIRNAPMLTNLAFFKEFFWDGGVTHLDFVPINAIESEIEMKESLSNVVSKLNANAEYLLAFKKAFDVDSISSPYLLKALSQFTLMMVSASSPYDKWLNHSGELTQQEQEGLNLFQSKCATCHTGVLFTNHEYRNIGLDSIYPDKGRALISENPLDDGKFRVPSLRNVALTAPYMHNARFWSLKEVLDHYDTGVLEVENLAPELRNEPQIGIPLSEVEKEAIISFLKTLSDVDFIQDQKFVEYN</sequence>
<dbReference type="Gene3D" id="1.10.760.10">
    <property type="entry name" value="Cytochrome c-like domain"/>
    <property type="match status" value="2"/>
</dbReference>
<proteinExistence type="predicted"/>
<comment type="PTM">
    <text evidence="8">Binds 2 heme groups per subunit.</text>
</comment>
<dbReference type="InterPro" id="IPR009056">
    <property type="entry name" value="Cyt_c-like_dom"/>
</dbReference>
<dbReference type="GO" id="GO:0042597">
    <property type="term" value="C:periplasmic space"/>
    <property type="evidence" value="ECO:0007669"/>
    <property type="project" value="UniProtKB-SubCell"/>
</dbReference>
<dbReference type="PIRSF" id="PIRSF000294">
    <property type="entry name" value="Cytochrome-c_peroxidase"/>
    <property type="match status" value="1"/>
</dbReference>
<dbReference type="GO" id="GO:0004130">
    <property type="term" value="F:cytochrome-c peroxidase activity"/>
    <property type="evidence" value="ECO:0007669"/>
    <property type="project" value="TreeGrafter"/>
</dbReference>
<dbReference type="Pfam" id="PF03150">
    <property type="entry name" value="CCP_MauG"/>
    <property type="match status" value="1"/>
</dbReference>
<keyword evidence="2 8" id="KW-0349">Heme</keyword>
<dbReference type="STRING" id="477690.SAMN05216474_0292"/>
<keyword evidence="3 9" id="KW-0479">Metal-binding</keyword>
<keyword evidence="5" id="KW-0574">Periplasm</keyword>
<dbReference type="Proteomes" id="UP000236454">
    <property type="component" value="Unassembled WGS sequence"/>
</dbReference>
<dbReference type="GO" id="GO:0046872">
    <property type="term" value="F:metal ion binding"/>
    <property type="evidence" value="ECO:0007669"/>
    <property type="project" value="UniProtKB-KW"/>
</dbReference>
<feature type="binding site" description="axial binding residue" evidence="9">
    <location>
        <position position="70"/>
    </location>
    <ligand>
        <name>heme c</name>
        <dbReference type="ChEBI" id="CHEBI:61717"/>
        <label>1</label>
    </ligand>
    <ligandPart>
        <name>Fe</name>
        <dbReference type="ChEBI" id="CHEBI:18248"/>
    </ligandPart>
</feature>
<evidence type="ECO:0000256" key="5">
    <source>
        <dbReference type="ARBA" id="ARBA00022764"/>
    </source>
</evidence>
<dbReference type="AlphaFoldDB" id="A0A1I6XME3"/>
<keyword evidence="11" id="KW-0575">Peroxidase</keyword>
<feature type="binding site" description="covalent" evidence="8">
    <location>
        <position position="210"/>
    </location>
    <ligand>
        <name>heme c</name>
        <dbReference type="ChEBI" id="CHEBI:61717"/>
        <label>2</label>
    </ligand>
</feature>
<feature type="domain" description="Cytochrome c" evidence="10">
    <location>
        <begin position="197"/>
        <end position="321"/>
    </location>
</feature>
<feature type="binding site" description="covalent" evidence="8">
    <location>
        <position position="66"/>
    </location>
    <ligand>
        <name>heme c</name>
        <dbReference type="ChEBI" id="CHEBI:61717"/>
        <label>1</label>
    </ligand>
</feature>
<keyword evidence="6" id="KW-0560">Oxidoreductase</keyword>
<protein>
    <submittedName>
        <fullName evidence="11">Cytochrome c peroxidase</fullName>
    </submittedName>
</protein>
<feature type="binding site" description="covalent" evidence="8">
    <location>
        <position position="213"/>
    </location>
    <ligand>
        <name>heme c</name>
        <dbReference type="ChEBI" id="CHEBI:61717"/>
        <label>2</label>
    </ligand>
</feature>
<dbReference type="PROSITE" id="PS51007">
    <property type="entry name" value="CYTC"/>
    <property type="match status" value="1"/>
</dbReference>
<dbReference type="GO" id="GO:0020037">
    <property type="term" value="F:heme binding"/>
    <property type="evidence" value="ECO:0007669"/>
    <property type="project" value="InterPro"/>
</dbReference>
<comment type="cofactor">
    <cofactor evidence="8">
        <name>heme</name>
        <dbReference type="ChEBI" id="CHEBI:30413"/>
    </cofactor>
    <text evidence="8">Binds 2 heme groups.</text>
</comment>
<evidence type="ECO:0000256" key="4">
    <source>
        <dbReference type="ARBA" id="ARBA00022729"/>
    </source>
</evidence>
<reference evidence="11 12" key="1">
    <citation type="submission" date="2016-10" db="EMBL/GenBank/DDBJ databases">
        <authorList>
            <person name="de Groot N.N."/>
        </authorList>
    </citation>
    <scope>NUCLEOTIDE SEQUENCE [LARGE SCALE GENOMIC DNA]</scope>
    <source>
        <strain evidence="11 12">CGMCC 1.7005</strain>
    </source>
</reference>
<name>A0A1I6XME3_9FLAO</name>
<dbReference type="InterPro" id="IPR036909">
    <property type="entry name" value="Cyt_c-like_dom_sf"/>
</dbReference>
<dbReference type="InterPro" id="IPR026259">
    <property type="entry name" value="MauG/Cytc_peroxidase"/>
</dbReference>
<dbReference type="PANTHER" id="PTHR30600:SF10">
    <property type="entry name" value="BLL6722 PROTEIN"/>
    <property type="match status" value="1"/>
</dbReference>
<evidence type="ECO:0000256" key="8">
    <source>
        <dbReference type="PIRSR" id="PIRSR000294-1"/>
    </source>
</evidence>
<evidence type="ECO:0000256" key="6">
    <source>
        <dbReference type="ARBA" id="ARBA00023002"/>
    </source>
</evidence>
<evidence type="ECO:0000313" key="12">
    <source>
        <dbReference type="Proteomes" id="UP000236454"/>
    </source>
</evidence>
<gene>
    <name evidence="11" type="ORF">SAMN05216474_0292</name>
</gene>
<feature type="binding site" description="covalent" evidence="8">
    <location>
        <position position="69"/>
    </location>
    <ligand>
        <name>heme c</name>
        <dbReference type="ChEBI" id="CHEBI:61717"/>
        <label>1</label>
    </ligand>
</feature>
<organism evidence="11 12">
    <name type="scientific">Lishizhenia tianjinensis</name>
    <dbReference type="NCBI Taxonomy" id="477690"/>
    <lineage>
        <taxon>Bacteria</taxon>
        <taxon>Pseudomonadati</taxon>
        <taxon>Bacteroidota</taxon>
        <taxon>Flavobacteriia</taxon>
        <taxon>Flavobacteriales</taxon>
        <taxon>Crocinitomicaceae</taxon>
        <taxon>Lishizhenia</taxon>
    </lineage>
</organism>
<dbReference type="InterPro" id="IPR004852">
    <property type="entry name" value="Di-haem_cyt_c_peroxidsae"/>
</dbReference>
<evidence type="ECO:0000256" key="2">
    <source>
        <dbReference type="ARBA" id="ARBA00022617"/>
    </source>
</evidence>
<accession>A0A1I6XME3</accession>
<evidence type="ECO:0000256" key="1">
    <source>
        <dbReference type="ARBA" id="ARBA00004418"/>
    </source>
</evidence>
<evidence type="ECO:0000259" key="10">
    <source>
        <dbReference type="PROSITE" id="PS51007"/>
    </source>
</evidence>
<dbReference type="SUPFAM" id="SSF46626">
    <property type="entry name" value="Cytochrome c"/>
    <property type="match status" value="2"/>
</dbReference>
<evidence type="ECO:0000313" key="11">
    <source>
        <dbReference type="EMBL" id="SFT39111.1"/>
    </source>
</evidence>
<comment type="subcellular location">
    <subcellularLocation>
        <location evidence="1">Periplasm</location>
    </subcellularLocation>
</comment>
<feature type="binding site" description="axial binding residue" evidence="9">
    <location>
        <position position="214"/>
    </location>
    <ligand>
        <name>heme c</name>
        <dbReference type="ChEBI" id="CHEBI:61717"/>
        <label>2</label>
    </ligand>
    <ligandPart>
        <name>Fe</name>
        <dbReference type="ChEBI" id="CHEBI:18248"/>
    </ligandPart>
</feature>
<evidence type="ECO:0000256" key="3">
    <source>
        <dbReference type="ARBA" id="ARBA00022723"/>
    </source>
</evidence>